<reference evidence="5" key="1">
    <citation type="journal article" date="2015" name="Nature">
        <title>Complex archaea that bridge the gap between prokaryotes and eukaryotes.</title>
        <authorList>
            <person name="Spang A."/>
            <person name="Saw J.H."/>
            <person name="Jorgensen S.L."/>
            <person name="Zaremba-Niedzwiedzka K."/>
            <person name="Martijn J."/>
            <person name="Lind A.E."/>
            <person name="van Eijk R."/>
            <person name="Schleper C."/>
            <person name="Guy L."/>
            <person name="Ettema T.J."/>
        </authorList>
    </citation>
    <scope>NUCLEOTIDE SEQUENCE</scope>
</reference>
<evidence type="ECO:0000259" key="3">
    <source>
        <dbReference type="Pfam" id="PF02591"/>
    </source>
</evidence>
<keyword evidence="1" id="KW-0175">Coiled coil</keyword>
<evidence type="ECO:0000256" key="1">
    <source>
        <dbReference type="SAM" id="Coils"/>
    </source>
</evidence>
<evidence type="ECO:0000259" key="4">
    <source>
        <dbReference type="Pfam" id="PF24481"/>
    </source>
</evidence>
<name>A0A0F8YK07_9ZZZZ</name>
<protein>
    <submittedName>
        <fullName evidence="5">Uncharacterized protein</fullName>
    </submittedName>
</protein>
<feature type="domain" description="C4-type zinc ribbon" evidence="3">
    <location>
        <begin position="199"/>
        <end position="230"/>
    </location>
</feature>
<accession>A0A0F8YK07</accession>
<dbReference type="AlphaFoldDB" id="A0A0F8YK07"/>
<dbReference type="InterPro" id="IPR056003">
    <property type="entry name" value="CT398_CC_hairpin"/>
</dbReference>
<evidence type="ECO:0000313" key="5">
    <source>
        <dbReference type="EMBL" id="KKK54489.1"/>
    </source>
</evidence>
<sequence length="255" mass="28497">MDEQLGLLVELQELDTRIIAHSRTIKDIPSRLSSMEKPLKAAEDALAGARKDYEALEKKKRDREASVEENNDHLKKLNERTRDIKDNKAYQAHLKEIENVEAGTVKLEDEVLEAMEKIEAEDAKINVAEDSLKVEQLKAEALKKELDKEVEEAKAGLDEMKSKRSGFVSGLEQETYELYMDLLGSRGGVAVTSVDDEICGGCNMNIMPQLYVEITKNKKVIPCPQCRRILYHKPEAPASPPDSDNEGQEAGGQSS</sequence>
<dbReference type="InterPro" id="IPR003743">
    <property type="entry name" value="Zf-RING_7"/>
</dbReference>
<dbReference type="Pfam" id="PF02591">
    <property type="entry name" value="Zn_ribbon_9"/>
    <property type="match status" value="1"/>
</dbReference>
<dbReference type="PANTHER" id="PTHR39082">
    <property type="entry name" value="PHOSPHOLIPASE C-BETA-2-RELATED"/>
    <property type="match status" value="1"/>
</dbReference>
<comment type="caution">
    <text evidence="5">The sequence shown here is derived from an EMBL/GenBank/DDBJ whole genome shotgun (WGS) entry which is preliminary data.</text>
</comment>
<dbReference type="Pfam" id="PF24481">
    <property type="entry name" value="CT398_CC"/>
    <property type="match status" value="1"/>
</dbReference>
<evidence type="ECO:0000256" key="2">
    <source>
        <dbReference type="SAM" id="MobiDB-lite"/>
    </source>
</evidence>
<feature type="region of interest" description="Disordered" evidence="2">
    <location>
        <begin position="233"/>
        <end position="255"/>
    </location>
</feature>
<feature type="coiled-coil region" evidence="1">
    <location>
        <begin position="120"/>
        <end position="163"/>
    </location>
</feature>
<dbReference type="PANTHER" id="PTHR39082:SF1">
    <property type="entry name" value="SCAVENGER RECEPTOR CLASS A MEMBER 3"/>
    <property type="match status" value="1"/>
</dbReference>
<feature type="region of interest" description="Disordered" evidence="2">
    <location>
        <begin position="57"/>
        <end position="80"/>
    </location>
</feature>
<dbReference type="EMBL" id="LAZR01065967">
    <property type="protein sequence ID" value="KKK54489.1"/>
    <property type="molecule type" value="Genomic_DNA"/>
</dbReference>
<gene>
    <name evidence="5" type="ORF">LCGC14_3084190</name>
</gene>
<dbReference type="InterPro" id="IPR052376">
    <property type="entry name" value="Oxidative_Scav/Glycosyltrans"/>
</dbReference>
<organism evidence="5">
    <name type="scientific">marine sediment metagenome</name>
    <dbReference type="NCBI Taxonomy" id="412755"/>
    <lineage>
        <taxon>unclassified sequences</taxon>
        <taxon>metagenomes</taxon>
        <taxon>ecological metagenomes</taxon>
    </lineage>
</organism>
<dbReference type="Gene3D" id="1.10.287.1490">
    <property type="match status" value="1"/>
</dbReference>
<proteinExistence type="predicted"/>
<feature type="domain" description="CT398-like coiled coil hairpin" evidence="4">
    <location>
        <begin position="11"/>
        <end position="182"/>
    </location>
</feature>